<feature type="transmembrane region" description="Helical" evidence="6">
    <location>
        <begin position="346"/>
        <end position="368"/>
    </location>
</feature>
<dbReference type="InterPro" id="IPR004680">
    <property type="entry name" value="Cit_transptr-like_dom"/>
</dbReference>
<evidence type="ECO:0000259" key="7">
    <source>
        <dbReference type="Pfam" id="PF03600"/>
    </source>
</evidence>
<dbReference type="PROSITE" id="PS01271">
    <property type="entry name" value="NA_SULFATE"/>
    <property type="match status" value="1"/>
</dbReference>
<dbReference type="GO" id="GO:0005886">
    <property type="term" value="C:plasma membrane"/>
    <property type="evidence" value="ECO:0007669"/>
    <property type="project" value="TreeGrafter"/>
</dbReference>
<dbReference type="Pfam" id="PF03600">
    <property type="entry name" value="CitMHS"/>
    <property type="match status" value="1"/>
</dbReference>
<feature type="transmembrane region" description="Helical" evidence="6">
    <location>
        <begin position="127"/>
        <end position="158"/>
    </location>
</feature>
<dbReference type="Proteomes" id="UP000288405">
    <property type="component" value="Unassembled WGS sequence"/>
</dbReference>
<dbReference type="PANTHER" id="PTHR10283:SF82">
    <property type="entry name" value="SOLUTE CARRIER FAMILY 13 MEMBER 2"/>
    <property type="match status" value="1"/>
</dbReference>
<dbReference type="OrthoDB" id="9766267at2"/>
<gene>
    <name evidence="8" type="ORF">CWE11_07365</name>
</gene>
<dbReference type="InterPro" id="IPR001898">
    <property type="entry name" value="SLC13A/DASS"/>
</dbReference>
<feature type="transmembrane region" description="Helical" evidence="6">
    <location>
        <begin position="322"/>
        <end position="340"/>
    </location>
</feature>
<keyword evidence="5 6" id="KW-0472">Membrane</keyword>
<feature type="transmembrane region" description="Helical" evidence="6">
    <location>
        <begin position="253"/>
        <end position="270"/>
    </location>
</feature>
<feature type="transmembrane region" description="Helical" evidence="6">
    <location>
        <begin position="89"/>
        <end position="107"/>
    </location>
</feature>
<keyword evidence="4 6" id="KW-1133">Transmembrane helix</keyword>
<proteinExistence type="predicted"/>
<evidence type="ECO:0000256" key="6">
    <source>
        <dbReference type="SAM" id="Phobius"/>
    </source>
</evidence>
<feature type="transmembrane region" description="Helical" evidence="6">
    <location>
        <begin position="58"/>
        <end position="77"/>
    </location>
</feature>
<keyword evidence="3 6" id="KW-0812">Transmembrane</keyword>
<evidence type="ECO:0000256" key="1">
    <source>
        <dbReference type="ARBA" id="ARBA00004141"/>
    </source>
</evidence>
<reference evidence="8 9" key="1">
    <citation type="journal article" date="2011" name="Front. Microbiol.">
        <title>Genomic signatures of strain selection and enhancement in Bacillus atrophaeus var. globigii, a historical biowarfare simulant.</title>
        <authorList>
            <person name="Gibbons H.S."/>
            <person name="Broomall S.M."/>
            <person name="McNew L.A."/>
            <person name="Daligault H."/>
            <person name="Chapman C."/>
            <person name="Bruce D."/>
            <person name="Karavis M."/>
            <person name="Krepps M."/>
            <person name="McGregor P.A."/>
            <person name="Hong C."/>
            <person name="Park K.H."/>
            <person name="Akmal A."/>
            <person name="Feldman A."/>
            <person name="Lin J.S."/>
            <person name="Chang W.E."/>
            <person name="Higgs B.W."/>
            <person name="Demirev P."/>
            <person name="Lindquist J."/>
            <person name="Liem A."/>
            <person name="Fochler E."/>
            <person name="Read T.D."/>
            <person name="Tapia R."/>
            <person name="Johnson S."/>
            <person name="Bishop-Lilly K.A."/>
            <person name="Detter C."/>
            <person name="Han C."/>
            <person name="Sozhamannan S."/>
            <person name="Rosenzweig C.N."/>
            <person name="Skowronski E.W."/>
        </authorList>
    </citation>
    <scope>NUCLEOTIDE SEQUENCE [LARGE SCALE GENOMIC DNA]</scope>
    <source>
        <strain evidence="8 9">GYP-17</strain>
    </source>
</reference>
<feature type="transmembrane region" description="Helical" evidence="6">
    <location>
        <begin position="443"/>
        <end position="461"/>
    </location>
</feature>
<dbReference type="NCBIfam" id="TIGR00785">
    <property type="entry name" value="dass"/>
    <property type="match status" value="1"/>
</dbReference>
<sequence>MLSSLRIPAKANHLTLGPLVALIVWVVANLSGMPAPAAWTLSVVVWVAWWWITEALPLPVTSLLPFILLPLGGILDFREASGALGDHVIVLFMGAFMLAKAVEASGVHKRIALTLVRWIGVAEGRRIVLSFMLAVAILSMWISNTAAVLALLPVALAMADASNDHRFQRALLLGLAYSASLGGVATLIGTPPNLIFASIYETYSGDTFGFGRWMQIGIPLVVIGLPVIGLWLTRGLKLSMPLELPEQGHMSVYEKRVLMVFGAVIFLWVFRTEPFGGWTGLLGVTGVGDSTVALAGVVAMFAASNGQGGRLLTWEQAVSIPWGILLLFAGGICLAGGVMASGLSDIIGAGLSGMIGIPIWLLIFLIALSVSFLTEVTSNTATATLLMPILAATAGAAGLPIEILMIPAVIACSCAFCMPVATPPNSIVFASEKITIKEMAREGVVLNFLLAGVTTLVVMVFV</sequence>
<feature type="transmembrane region" description="Helical" evidence="6">
    <location>
        <begin position="210"/>
        <end position="232"/>
    </location>
</feature>
<organism evidence="8 9">
    <name type="scientific">Aliidiomarina sanyensis</name>
    <dbReference type="NCBI Taxonomy" id="1249555"/>
    <lineage>
        <taxon>Bacteria</taxon>
        <taxon>Pseudomonadati</taxon>
        <taxon>Pseudomonadota</taxon>
        <taxon>Gammaproteobacteria</taxon>
        <taxon>Alteromonadales</taxon>
        <taxon>Idiomarinaceae</taxon>
        <taxon>Aliidiomarina</taxon>
    </lineage>
</organism>
<evidence type="ECO:0000256" key="3">
    <source>
        <dbReference type="ARBA" id="ARBA00022692"/>
    </source>
</evidence>
<accession>A0A432WGH3</accession>
<feature type="transmembrane region" description="Helical" evidence="6">
    <location>
        <begin position="276"/>
        <end position="301"/>
    </location>
</feature>
<dbReference type="RefSeq" id="WP_126776967.1">
    <property type="nucleotide sequence ID" value="NZ_PIPM01000006.1"/>
</dbReference>
<evidence type="ECO:0000313" key="8">
    <source>
        <dbReference type="EMBL" id="RUO32841.1"/>
    </source>
</evidence>
<dbReference type="InterPro" id="IPR031312">
    <property type="entry name" value="Na/sul_symport_CS"/>
</dbReference>
<evidence type="ECO:0000256" key="5">
    <source>
        <dbReference type="ARBA" id="ARBA00023136"/>
    </source>
</evidence>
<name>A0A432WGH3_9GAMM</name>
<dbReference type="GO" id="GO:0015141">
    <property type="term" value="F:succinate transmembrane transporter activity"/>
    <property type="evidence" value="ECO:0007669"/>
    <property type="project" value="UniProtKB-ARBA"/>
</dbReference>
<feature type="transmembrane region" description="Helical" evidence="6">
    <location>
        <begin position="170"/>
        <end position="190"/>
    </location>
</feature>
<keyword evidence="9" id="KW-1185">Reference proteome</keyword>
<dbReference type="AlphaFoldDB" id="A0A432WGH3"/>
<evidence type="ECO:0000256" key="4">
    <source>
        <dbReference type="ARBA" id="ARBA00022989"/>
    </source>
</evidence>
<comment type="subcellular location">
    <subcellularLocation>
        <location evidence="1">Membrane</location>
        <topology evidence="1">Multi-pass membrane protein</topology>
    </subcellularLocation>
</comment>
<evidence type="ECO:0000256" key="2">
    <source>
        <dbReference type="ARBA" id="ARBA00022448"/>
    </source>
</evidence>
<dbReference type="EMBL" id="PIPM01000006">
    <property type="protein sequence ID" value="RUO32841.1"/>
    <property type="molecule type" value="Genomic_DNA"/>
</dbReference>
<comment type="caution">
    <text evidence="8">The sequence shown here is derived from an EMBL/GenBank/DDBJ whole genome shotgun (WGS) entry which is preliminary data.</text>
</comment>
<keyword evidence="2" id="KW-0813">Transport</keyword>
<feature type="domain" description="Citrate transporter-like" evidence="7">
    <location>
        <begin position="50"/>
        <end position="404"/>
    </location>
</feature>
<protein>
    <submittedName>
        <fullName evidence="8">Sodium:dicarboxylate symporter</fullName>
    </submittedName>
</protein>
<dbReference type="CDD" id="cd01115">
    <property type="entry name" value="SLC13_permease"/>
    <property type="match status" value="1"/>
</dbReference>
<evidence type="ECO:0000313" key="9">
    <source>
        <dbReference type="Proteomes" id="UP000288405"/>
    </source>
</evidence>
<dbReference type="PANTHER" id="PTHR10283">
    <property type="entry name" value="SOLUTE CARRIER FAMILY 13 MEMBER"/>
    <property type="match status" value="1"/>
</dbReference>